<name>A0A1H8E2D5_9BACL</name>
<dbReference type="PANTHER" id="PTHR13794:SF58">
    <property type="entry name" value="MITOCHONDRIAL ENOLASE SUPERFAMILY MEMBER 1"/>
    <property type="match status" value="1"/>
</dbReference>
<proteinExistence type="predicted"/>
<keyword evidence="5" id="KW-0413">Isomerase</keyword>
<keyword evidence="3" id="KW-0460">Magnesium</keyword>
<dbReference type="InterPro" id="IPR013341">
    <property type="entry name" value="Mandelate_racemase_N_dom"/>
</dbReference>
<dbReference type="InterPro" id="IPR029017">
    <property type="entry name" value="Enolase-like_N"/>
</dbReference>
<evidence type="ECO:0000256" key="1">
    <source>
        <dbReference type="ARBA" id="ARBA00001946"/>
    </source>
</evidence>
<dbReference type="GO" id="GO:0016853">
    <property type="term" value="F:isomerase activity"/>
    <property type="evidence" value="ECO:0007669"/>
    <property type="project" value="UniProtKB-KW"/>
</dbReference>
<dbReference type="STRING" id="1173111.SAMN05444955_106101"/>
<dbReference type="PANTHER" id="PTHR13794">
    <property type="entry name" value="ENOLASE SUPERFAMILY, MANDELATE RACEMASE"/>
    <property type="match status" value="1"/>
</dbReference>
<reference evidence="5 6" key="1">
    <citation type="submission" date="2016-10" db="EMBL/GenBank/DDBJ databases">
        <authorList>
            <person name="de Groot N.N."/>
        </authorList>
    </citation>
    <scope>NUCLEOTIDE SEQUENCE [LARGE SCALE GENOMIC DNA]</scope>
    <source>
        <strain evidence="5 6">DSM 46701</strain>
    </source>
</reference>
<evidence type="ECO:0000256" key="3">
    <source>
        <dbReference type="ARBA" id="ARBA00022842"/>
    </source>
</evidence>
<dbReference type="SFLD" id="SFLDG00179">
    <property type="entry name" value="mandelate_racemase"/>
    <property type="match status" value="1"/>
</dbReference>
<dbReference type="SMART" id="SM00922">
    <property type="entry name" value="MR_MLE"/>
    <property type="match status" value="1"/>
</dbReference>
<organism evidence="5 6">
    <name type="scientific">Lihuaxuella thermophila</name>
    <dbReference type="NCBI Taxonomy" id="1173111"/>
    <lineage>
        <taxon>Bacteria</taxon>
        <taxon>Bacillati</taxon>
        <taxon>Bacillota</taxon>
        <taxon>Bacilli</taxon>
        <taxon>Bacillales</taxon>
        <taxon>Thermoactinomycetaceae</taxon>
        <taxon>Lihuaxuella</taxon>
    </lineage>
</organism>
<dbReference type="InterPro" id="IPR036849">
    <property type="entry name" value="Enolase-like_C_sf"/>
</dbReference>
<keyword evidence="2" id="KW-0479">Metal-binding</keyword>
<gene>
    <name evidence="5" type="ORF">SAMN05444955_106101</name>
</gene>
<dbReference type="SUPFAM" id="SSF54826">
    <property type="entry name" value="Enolase N-terminal domain-like"/>
    <property type="match status" value="1"/>
</dbReference>
<dbReference type="InterPro" id="IPR046945">
    <property type="entry name" value="RHMD-like"/>
</dbReference>
<evidence type="ECO:0000313" key="6">
    <source>
        <dbReference type="Proteomes" id="UP000199695"/>
    </source>
</evidence>
<dbReference type="GO" id="GO:0016836">
    <property type="term" value="F:hydro-lyase activity"/>
    <property type="evidence" value="ECO:0007669"/>
    <property type="project" value="TreeGrafter"/>
</dbReference>
<dbReference type="AlphaFoldDB" id="A0A1H8E2D5"/>
<dbReference type="CDD" id="cd03316">
    <property type="entry name" value="MR_like"/>
    <property type="match status" value="1"/>
</dbReference>
<evidence type="ECO:0000313" key="5">
    <source>
        <dbReference type="EMBL" id="SEN13729.1"/>
    </source>
</evidence>
<accession>A0A1H8E2D5</accession>
<dbReference type="InterPro" id="IPR013342">
    <property type="entry name" value="Mandelate_racemase_C"/>
</dbReference>
<dbReference type="GO" id="GO:0000287">
    <property type="term" value="F:magnesium ion binding"/>
    <property type="evidence" value="ECO:0007669"/>
    <property type="project" value="TreeGrafter"/>
</dbReference>
<dbReference type="Pfam" id="PF13378">
    <property type="entry name" value="MR_MLE_C"/>
    <property type="match status" value="1"/>
</dbReference>
<dbReference type="EMBL" id="FOCQ01000006">
    <property type="protein sequence ID" value="SEN13729.1"/>
    <property type="molecule type" value="Genomic_DNA"/>
</dbReference>
<keyword evidence="6" id="KW-1185">Reference proteome</keyword>
<dbReference type="GO" id="GO:0016052">
    <property type="term" value="P:carbohydrate catabolic process"/>
    <property type="evidence" value="ECO:0007669"/>
    <property type="project" value="TreeGrafter"/>
</dbReference>
<sequence length="371" mass="42613">MEISKIDTFPLFCRLTKPYGDANGYKYYRSCYLFRITTQSGIEGWGEVVDWLPTLDVGFRERIIPFLIGKKATQKNKLVHVIKKWNQRIASGVSMALTEIIAKSSRLSVCDLWGGSWRDQVPVYASFQSYSEDADWMNHSLHLVEQSVLDGYKQVKVKVGGRSLQEDQKHIRLLQEKFEGNIQLAIDANQSYDYSTACQWESFFSGSANLLWFEEPLPLHQTEEYRMLRNRLSMPVAGGENIQSTREFLPLLNKRSFDIIQPDLNHHPGVDDFRNTLNLARSYGVRCSPHAFDGALSRLYMAFAQSCLPPWTKMETDSVEPVEWDVMENPFSQLIPLQPSNGFLTLPKGIGIGVEINQEIIKKYMWDGRSY</sequence>
<dbReference type="Gene3D" id="3.30.390.10">
    <property type="entry name" value="Enolase-like, N-terminal domain"/>
    <property type="match status" value="1"/>
</dbReference>
<dbReference type="Pfam" id="PF02746">
    <property type="entry name" value="MR_MLE_N"/>
    <property type="match status" value="1"/>
</dbReference>
<evidence type="ECO:0000256" key="2">
    <source>
        <dbReference type="ARBA" id="ARBA00022723"/>
    </source>
</evidence>
<dbReference type="Proteomes" id="UP000199695">
    <property type="component" value="Unassembled WGS sequence"/>
</dbReference>
<feature type="domain" description="Mandelate racemase/muconate lactonizing enzyme C-terminal" evidence="4">
    <location>
        <begin position="137"/>
        <end position="235"/>
    </location>
</feature>
<dbReference type="InterPro" id="IPR029065">
    <property type="entry name" value="Enolase_C-like"/>
</dbReference>
<dbReference type="SUPFAM" id="SSF51604">
    <property type="entry name" value="Enolase C-terminal domain-like"/>
    <property type="match status" value="1"/>
</dbReference>
<dbReference type="RefSeq" id="WP_089967206.1">
    <property type="nucleotide sequence ID" value="NZ_FOCQ01000006.1"/>
</dbReference>
<evidence type="ECO:0000259" key="4">
    <source>
        <dbReference type="SMART" id="SM00922"/>
    </source>
</evidence>
<dbReference type="Gene3D" id="3.20.20.120">
    <property type="entry name" value="Enolase-like C-terminal domain"/>
    <property type="match status" value="1"/>
</dbReference>
<comment type="cofactor">
    <cofactor evidence="1">
        <name>Mg(2+)</name>
        <dbReference type="ChEBI" id="CHEBI:18420"/>
    </cofactor>
</comment>
<dbReference type="SFLD" id="SFLDS00001">
    <property type="entry name" value="Enolase"/>
    <property type="match status" value="1"/>
</dbReference>
<dbReference type="OrthoDB" id="9775391at2"/>
<protein>
    <submittedName>
        <fullName evidence="5">D-galactarolactone cycloisomerase</fullName>
    </submittedName>
</protein>